<dbReference type="KEGG" id="mgel:G5B37_01105"/>
<sequence length="368" mass="40896">MKQLFTTILLFYVAIGTGFCQSFVQSQLPRESLSLQVNATTFLTGEYLYYSIHLKNTTSAKGFKGSSIAYVTLVDTNLSEVFKHKIALNKGRGHSDFFIPNSVVSGSYKLLAYTHEMLNAKAEQFFETDIFIINPYQADQKAIIGASETVSTESECTIPETSFQRLAVVLDKTQFGTREKVNVIIQNKIAENGFGKYTISVKKLDKLPAVGKTIRAKNNNSNGSFTPETKGYTYEGILLSKSGAPLANESIGMSVPGNDFYFKATVTDALGMFQFEIPSSIEGTVAYIRPLSSKIDSFVIQPNTQEHIDYSRLTFAKFAIKPEMKDELLARSIANQIENAYFSQKPDTIIPRANKKSFLFYEAGQSTI</sequence>
<gene>
    <name evidence="1" type="ORF">G5B37_01105</name>
</gene>
<dbReference type="RefSeq" id="WP_164678218.1">
    <property type="nucleotide sequence ID" value="NZ_CP049057.1"/>
</dbReference>
<dbReference type="Proteomes" id="UP000505306">
    <property type="component" value="Chromosome"/>
</dbReference>
<dbReference type="AlphaFoldDB" id="A0A6G6GKJ2"/>
<evidence type="ECO:0000313" key="2">
    <source>
        <dbReference type="Proteomes" id="UP000505306"/>
    </source>
</evidence>
<organism evidence="1 2">
    <name type="scientific">Rasiella rasia</name>
    <dbReference type="NCBI Taxonomy" id="2744027"/>
    <lineage>
        <taxon>Bacteria</taxon>
        <taxon>Pseudomonadati</taxon>
        <taxon>Bacteroidota</taxon>
        <taxon>Flavobacteriia</taxon>
        <taxon>Flavobacteriales</taxon>
        <taxon>Flavobacteriaceae</taxon>
        <taxon>Rasiella</taxon>
    </lineage>
</organism>
<evidence type="ECO:0000313" key="1">
    <source>
        <dbReference type="EMBL" id="QIE58211.1"/>
    </source>
</evidence>
<name>A0A6G6GKJ2_9FLAO</name>
<protein>
    <submittedName>
        <fullName evidence="1">Uncharacterized protein</fullName>
    </submittedName>
</protein>
<reference evidence="1 2" key="1">
    <citation type="submission" date="2020-02" db="EMBL/GenBank/DDBJ databases">
        <title>Complete genome sequence of Flavobacteriaceae bacterium.</title>
        <authorList>
            <person name="Kim S.-J."/>
            <person name="Kim Y.-S."/>
            <person name="Kim K.-H."/>
        </authorList>
    </citation>
    <scope>NUCLEOTIDE SEQUENCE [LARGE SCALE GENOMIC DNA]</scope>
    <source>
        <strain evidence="1 2">RR4-40</strain>
    </source>
</reference>
<dbReference type="EMBL" id="CP049057">
    <property type="protein sequence ID" value="QIE58211.1"/>
    <property type="molecule type" value="Genomic_DNA"/>
</dbReference>
<accession>A0A6G6GKJ2</accession>
<proteinExistence type="predicted"/>
<keyword evidence="2" id="KW-1185">Reference proteome</keyword>